<dbReference type="GO" id="GO:0016020">
    <property type="term" value="C:membrane"/>
    <property type="evidence" value="ECO:0007669"/>
    <property type="project" value="UniProtKB-SubCell"/>
</dbReference>
<protein>
    <submittedName>
        <fullName evidence="8">Dolichol-phosphate mannosyltransferase</fullName>
    </submittedName>
</protein>
<dbReference type="Gene3D" id="3.90.550.10">
    <property type="entry name" value="Spore Coat Polysaccharide Biosynthesis Protein SpsA, Chain A"/>
    <property type="match status" value="1"/>
</dbReference>
<evidence type="ECO:0000256" key="2">
    <source>
        <dbReference type="ARBA" id="ARBA00022692"/>
    </source>
</evidence>
<keyword evidence="2 5" id="KW-0812">Transmembrane</keyword>
<keyword evidence="3 5" id="KW-1133">Transmembrane helix</keyword>
<dbReference type="PANTHER" id="PTHR10859:SF114">
    <property type="entry name" value="DOLICHOL-PHOSPHATE MANNOSYLTRANSFERASE"/>
    <property type="match status" value="1"/>
</dbReference>
<feature type="transmembrane region" description="Helical" evidence="5">
    <location>
        <begin position="267"/>
        <end position="287"/>
    </location>
</feature>
<accession>A0A2D3NTJ6</accession>
<dbReference type="Pfam" id="PF00535">
    <property type="entry name" value="Glycos_transf_2"/>
    <property type="match status" value="1"/>
</dbReference>
<dbReference type="AlphaFoldDB" id="A0A2D3NTJ6"/>
<keyword evidence="8" id="KW-0328">Glycosyltransferase</keyword>
<feature type="transmembrane region" description="Helical" evidence="5">
    <location>
        <begin position="307"/>
        <end position="326"/>
    </location>
</feature>
<dbReference type="GO" id="GO:0016757">
    <property type="term" value="F:glycosyltransferase activity"/>
    <property type="evidence" value="ECO:0007669"/>
    <property type="project" value="UniProtKB-KW"/>
</dbReference>
<dbReference type="PANTHER" id="PTHR10859">
    <property type="entry name" value="GLYCOSYL TRANSFERASE"/>
    <property type="match status" value="1"/>
</dbReference>
<dbReference type="InterPro" id="IPR029044">
    <property type="entry name" value="Nucleotide-diphossugar_trans"/>
</dbReference>
<organism evidence="8 9">
    <name type="scientific">Fusobacterium pseudoperiodonticum</name>
    <dbReference type="NCBI Taxonomy" id="2663009"/>
    <lineage>
        <taxon>Bacteria</taxon>
        <taxon>Fusobacteriati</taxon>
        <taxon>Fusobacteriota</taxon>
        <taxon>Fusobacteriia</taxon>
        <taxon>Fusobacteriales</taxon>
        <taxon>Fusobacteriaceae</taxon>
        <taxon>Fusobacterium</taxon>
    </lineage>
</organism>
<comment type="subcellular location">
    <subcellularLocation>
        <location evidence="1">Membrane</location>
        <topology evidence="1">Multi-pass membrane protein</topology>
    </subcellularLocation>
</comment>
<feature type="domain" description="GtrA/DPMS transmembrane" evidence="7">
    <location>
        <begin position="236"/>
        <end position="357"/>
    </location>
</feature>
<feature type="transmembrane region" description="Helical" evidence="5">
    <location>
        <begin position="338"/>
        <end position="357"/>
    </location>
</feature>
<proteinExistence type="predicted"/>
<evidence type="ECO:0000259" key="6">
    <source>
        <dbReference type="Pfam" id="PF00535"/>
    </source>
</evidence>
<keyword evidence="8" id="KW-0808">Transferase</keyword>
<evidence type="ECO:0000256" key="1">
    <source>
        <dbReference type="ARBA" id="ARBA00004141"/>
    </source>
</evidence>
<evidence type="ECO:0000256" key="3">
    <source>
        <dbReference type="ARBA" id="ARBA00022989"/>
    </source>
</evidence>
<feature type="domain" description="Glycosyltransferase 2-like" evidence="6">
    <location>
        <begin position="6"/>
        <end position="171"/>
    </location>
</feature>
<evidence type="ECO:0000313" key="8">
    <source>
        <dbReference type="EMBL" id="ATV58719.1"/>
    </source>
</evidence>
<dbReference type="Pfam" id="PF04138">
    <property type="entry name" value="GtrA_DPMS_TM"/>
    <property type="match status" value="1"/>
</dbReference>
<sequence length="360" mass="41501">MKKTLVLIPALNPPKQLIDYVKSLLDNNLKDILLVDDGSKEEFKEIFETIEKFPDANIKVFRHAKNFGKGRALKNAFNYFLTLPNLDEYNGLVTADSDGQHRVEDVIKLAKEVEENPDTLILGCRNFDLEQVPPKSKFGNKITNRAFKLFYGKNISDTQTGLRGFPTAIIKEFLDIAGERFEYETKMLIFCFQKEIPIKEVVIETIYFNDNSETHFNPIIDSIKIYKVTLASFLKYIASAVSSFILDILSFKWILALLLAFGNIEGAAVITIATVVARIISSTFNFYLNKKFVFEYEKNTKESLLKYYSLCAVQMLISAFFVTLVWKHTKYPETSIKIVVDSILFLLSYFIQQRWVFKRK</sequence>
<dbReference type="Proteomes" id="UP000230056">
    <property type="component" value="Chromosome"/>
</dbReference>
<dbReference type="SUPFAM" id="SSF53448">
    <property type="entry name" value="Nucleotide-diphospho-sugar transferases"/>
    <property type="match status" value="1"/>
</dbReference>
<dbReference type="GO" id="GO:0000271">
    <property type="term" value="P:polysaccharide biosynthetic process"/>
    <property type="evidence" value="ECO:0007669"/>
    <property type="project" value="InterPro"/>
</dbReference>
<name>A0A2D3NTJ6_9FUSO</name>
<dbReference type="InterPro" id="IPR001173">
    <property type="entry name" value="Glyco_trans_2-like"/>
</dbReference>
<dbReference type="RefSeq" id="WP_100024369.1">
    <property type="nucleotide sequence ID" value="NZ_CP024699.1"/>
</dbReference>
<evidence type="ECO:0000259" key="7">
    <source>
        <dbReference type="Pfam" id="PF04138"/>
    </source>
</evidence>
<dbReference type="CDD" id="cd04179">
    <property type="entry name" value="DPM_DPG-synthase_like"/>
    <property type="match status" value="1"/>
</dbReference>
<keyword evidence="4 5" id="KW-0472">Membrane</keyword>
<gene>
    <name evidence="8" type="ORF">CTM72_02510</name>
</gene>
<evidence type="ECO:0000313" key="9">
    <source>
        <dbReference type="Proteomes" id="UP000230056"/>
    </source>
</evidence>
<reference evidence="8 9" key="1">
    <citation type="submission" date="2017-11" db="EMBL/GenBank/DDBJ databases">
        <title>Genome sequencing of Fusobacterium periodonticum KCOM 1261.</title>
        <authorList>
            <person name="Kook J.-K."/>
            <person name="Park S.-N."/>
            <person name="Lim Y.K."/>
        </authorList>
    </citation>
    <scope>NUCLEOTIDE SEQUENCE [LARGE SCALE GENOMIC DNA]</scope>
    <source>
        <strain evidence="8 9">KCOM 1261</strain>
    </source>
</reference>
<dbReference type="EMBL" id="CP024699">
    <property type="protein sequence ID" value="ATV58719.1"/>
    <property type="molecule type" value="Genomic_DNA"/>
</dbReference>
<evidence type="ECO:0000256" key="4">
    <source>
        <dbReference type="ARBA" id="ARBA00023136"/>
    </source>
</evidence>
<dbReference type="InterPro" id="IPR007267">
    <property type="entry name" value="GtrA_DPMS_TM"/>
</dbReference>
<evidence type="ECO:0000256" key="5">
    <source>
        <dbReference type="SAM" id="Phobius"/>
    </source>
</evidence>
<feature type="transmembrane region" description="Helical" evidence="5">
    <location>
        <begin position="233"/>
        <end position="261"/>
    </location>
</feature>
<dbReference type="GO" id="GO:0006487">
    <property type="term" value="P:protein N-linked glycosylation"/>
    <property type="evidence" value="ECO:0007669"/>
    <property type="project" value="TreeGrafter"/>
</dbReference>
<dbReference type="FunFam" id="3.90.550.10:FF:000206">
    <property type="entry name" value="Glycosyl transferase family 2"/>
    <property type="match status" value="1"/>
</dbReference>